<feature type="chain" id="PRO_5040720884" evidence="1">
    <location>
        <begin position="20"/>
        <end position="205"/>
    </location>
</feature>
<evidence type="ECO:0000313" key="3">
    <source>
        <dbReference type="Proteomes" id="UP001146351"/>
    </source>
</evidence>
<organism evidence="2 3">
    <name type="scientific">Penicillium capsulatum</name>
    <dbReference type="NCBI Taxonomy" id="69766"/>
    <lineage>
        <taxon>Eukaryota</taxon>
        <taxon>Fungi</taxon>
        <taxon>Dikarya</taxon>
        <taxon>Ascomycota</taxon>
        <taxon>Pezizomycotina</taxon>
        <taxon>Eurotiomycetes</taxon>
        <taxon>Eurotiomycetidae</taxon>
        <taxon>Eurotiales</taxon>
        <taxon>Aspergillaceae</taxon>
        <taxon>Penicillium</taxon>
    </lineage>
</organism>
<comment type="caution">
    <text evidence="2">The sequence shown here is derived from an EMBL/GenBank/DDBJ whole genome shotgun (WGS) entry which is preliminary data.</text>
</comment>
<accession>A0A9W9HSL7</accession>
<keyword evidence="1" id="KW-0732">Signal</keyword>
<evidence type="ECO:0000256" key="1">
    <source>
        <dbReference type="SAM" id="SignalP"/>
    </source>
</evidence>
<name>A0A9W9HSL7_9EURO</name>
<feature type="signal peptide" evidence="1">
    <location>
        <begin position="1"/>
        <end position="19"/>
    </location>
</feature>
<reference evidence="2" key="2">
    <citation type="journal article" date="2023" name="IMA Fungus">
        <title>Comparative genomic study of the Penicillium genus elucidates a diverse pangenome and 15 lateral gene transfer events.</title>
        <authorList>
            <person name="Petersen C."/>
            <person name="Sorensen T."/>
            <person name="Nielsen M.R."/>
            <person name="Sondergaard T.E."/>
            <person name="Sorensen J.L."/>
            <person name="Fitzpatrick D.A."/>
            <person name="Frisvad J.C."/>
            <person name="Nielsen K.L."/>
        </authorList>
    </citation>
    <scope>NUCLEOTIDE SEQUENCE</scope>
    <source>
        <strain evidence="2">IBT 21917</strain>
    </source>
</reference>
<dbReference type="EMBL" id="JAPQKO010000006">
    <property type="protein sequence ID" value="KAJ5155415.1"/>
    <property type="molecule type" value="Genomic_DNA"/>
</dbReference>
<dbReference type="AlphaFoldDB" id="A0A9W9HSL7"/>
<evidence type="ECO:0000313" key="2">
    <source>
        <dbReference type="EMBL" id="KAJ5155415.1"/>
    </source>
</evidence>
<keyword evidence="3" id="KW-1185">Reference proteome</keyword>
<reference evidence="2" key="1">
    <citation type="submission" date="2022-11" db="EMBL/GenBank/DDBJ databases">
        <authorList>
            <person name="Petersen C."/>
        </authorList>
    </citation>
    <scope>NUCLEOTIDE SEQUENCE</scope>
    <source>
        <strain evidence="2">IBT 21917</strain>
    </source>
</reference>
<gene>
    <name evidence="2" type="ORF">N7492_008218</name>
</gene>
<proteinExistence type="predicted"/>
<protein>
    <submittedName>
        <fullName evidence="2">Uncharacterized protein</fullName>
    </submittedName>
</protein>
<sequence>MKLLSSIITALALAQGTIAALCEHDKSYCGRDFKKFDNAGQFSIQDDYLYYCTWYRNSLSSQNGRVTLFEHEPILVAPCQKGCFTDGKGKRKEYCGGESLLTRDERLAPCADKAYSNAAKRLNKAEALVDELKVSKNLYGDLLVCLNVFSFGNRVGASDELIKELDDLNALLYKEHRKARDMYFEEYKKYCAAGGLDNGLRCEGK</sequence>
<dbReference type="Proteomes" id="UP001146351">
    <property type="component" value="Unassembled WGS sequence"/>
</dbReference>